<evidence type="ECO:0000313" key="1">
    <source>
        <dbReference type="EMBL" id="KAK9183286.1"/>
    </source>
</evidence>
<keyword evidence="2" id="KW-1185">Reference proteome</keyword>
<dbReference type="EMBL" id="JBCGBO010000024">
    <property type="protein sequence ID" value="KAK9183286.1"/>
    <property type="molecule type" value="Genomic_DNA"/>
</dbReference>
<dbReference type="Proteomes" id="UP001428341">
    <property type="component" value="Unassembled WGS sequence"/>
</dbReference>
<comment type="caution">
    <text evidence="1">The sequence shown here is derived from an EMBL/GenBank/DDBJ whole genome shotgun (WGS) entry which is preliminary data.</text>
</comment>
<accession>A0AAP0LS08</accession>
<proteinExistence type="predicted"/>
<sequence>MATYLVCRGLQIVDFVVGFQDGWEMARKLGDGEHPDSGWVTTVIF</sequence>
<dbReference type="AlphaFoldDB" id="A0AAP0LS08"/>
<organism evidence="1 2">
    <name type="scientific">Citrus x changshan-huyou</name>
    <dbReference type="NCBI Taxonomy" id="2935761"/>
    <lineage>
        <taxon>Eukaryota</taxon>
        <taxon>Viridiplantae</taxon>
        <taxon>Streptophyta</taxon>
        <taxon>Embryophyta</taxon>
        <taxon>Tracheophyta</taxon>
        <taxon>Spermatophyta</taxon>
        <taxon>Magnoliopsida</taxon>
        <taxon>eudicotyledons</taxon>
        <taxon>Gunneridae</taxon>
        <taxon>Pentapetalae</taxon>
        <taxon>rosids</taxon>
        <taxon>malvids</taxon>
        <taxon>Sapindales</taxon>
        <taxon>Rutaceae</taxon>
        <taxon>Aurantioideae</taxon>
        <taxon>Citrus</taxon>
    </lineage>
</organism>
<evidence type="ECO:0000313" key="2">
    <source>
        <dbReference type="Proteomes" id="UP001428341"/>
    </source>
</evidence>
<protein>
    <submittedName>
        <fullName evidence="1">Uncharacterized protein</fullName>
    </submittedName>
</protein>
<reference evidence="1 2" key="1">
    <citation type="submission" date="2024-05" db="EMBL/GenBank/DDBJ databases">
        <title>Haplotype-resolved chromosome-level genome assembly of Huyou (Citrus changshanensis).</title>
        <authorList>
            <person name="Miao C."/>
            <person name="Chen W."/>
            <person name="Wu Y."/>
            <person name="Wang L."/>
            <person name="Zhao S."/>
            <person name="Grierson D."/>
            <person name="Xu C."/>
            <person name="Chen K."/>
        </authorList>
    </citation>
    <scope>NUCLEOTIDE SEQUENCE [LARGE SCALE GENOMIC DNA]</scope>
    <source>
        <strain evidence="1">01-14</strain>
        <tissue evidence="1">Leaf</tissue>
    </source>
</reference>
<gene>
    <name evidence="1" type="ORF">WN944_026437</name>
</gene>
<name>A0AAP0LS08_9ROSI</name>